<evidence type="ECO:0000256" key="1">
    <source>
        <dbReference type="ARBA" id="ARBA00007801"/>
    </source>
</evidence>
<dbReference type="InterPro" id="IPR036249">
    <property type="entry name" value="Thioredoxin-like_sf"/>
</dbReference>
<feature type="domain" description="FAD-binding" evidence="5">
    <location>
        <begin position="18"/>
        <end position="437"/>
    </location>
</feature>
<accession>A0A0L6UDT9</accession>
<dbReference type="Gene3D" id="3.50.50.60">
    <property type="entry name" value="FAD/NAD(P)-binding domain"/>
    <property type="match status" value="1"/>
</dbReference>
<reference evidence="7 8" key="1">
    <citation type="submission" date="2015-08" db="EMBL/GenBank/DDBJ databases">
        <title>Next Generation Sequencing and Analysis of the Genome of Puccinia sorghi L Schw, the Causal Agent of Maize Common Rust.</title>
        <authorList>
            <person name="Rochi L."/>
            <person name="Burguener G."/>
            <person name="Darino M."/>
            <person name="Turjanski A."/>
            <person name="Kreff E."/>
            <person name="Dieguez M.J."/>
            <person name="Sacco F."/>
        </authorList>
    </citation>
    <scope>NUCLEOTIDE SEQUENCE [LARGE SCALE GENOMIC DNA]</scope>
    <source>
        <strain evidence="7 8">RO10H11247</strain>
    </source>
</reference>
<dbReference type="Pfam" id="PF07976">
    <property type="entry name" value="Phe_hydrox_dim"/>
    <property type="match status" value="1"/>
</dbReference>
<evidence type="ECO:0000313" key="7">
    <source>
        <dbReference type="EMBL" id="KNZ46739.1"/>
    </source>
</evidence>
<protein>
    <recommendedName>
        <fullName evidence="9">Phenol 2-monooxygenase</fullName>
    </recommendedName>
</protein>
<dbReference type="InterPro" id="IPR036188">
    <property type="entry name" value="FAD/NAD-bd_sf"/>
</dbReference>
<dbReference type="GO" id="GO:0016709">
    <property type="term" value="F:oxidoreductase activity, acting on paired donors, with incorporation or reduction of molecular oxygen, NAD(P)H as one donor, and incorporation of one atom of oxygen"/>
    <property type="evidence" value="ECO:0007669"/>
    <property type="project" value="UniProtKB-ARBA"/>
</dbReference>
<dbReference type="PANTHER" id="PTHR43004:SF20">
    <property type="entry name" value="2-MONOOXYGENASE, PUTATIVE (AFU_ORTHOLOGUE AFUA_1G13660)-RELATED"/>
    <property type="match status" value="1"/>
</dbReference>
<evidence type="ECO:0000259" key="5">
    <source>
        <dbReference type="Pfam" id="PF01494"/>
    </source>
</evidence>
<evidence type="ECO:0000259" key="6">
    <source>
        <dbReference type="Pfam" id="PF07976"/>
    </source>
</evidence>
<sequence length="726" mass="80129">MSSTTAPTDLAVDGAPSDVDVLIIGAGPAGLMAAASLARYGIHNVRIVDKRGTKVFTGQADGLNPRSLEVFQALGMGARLFEEVNVLGEICFWNPDTQGRIGRTARIPDTTPGISPYQQSVVHQGRIERMFLDKISEWSTPPIASMSAEPDCVVPLPRIKVERAVCPEMLTLPPLTASALSDLPEDRITVRLRHLTQEEAQPAQFSPMAPDGIFRSNMFQDDALDVNPVGLPSEEVIEEVRCRFIIGSDGARSWTRQAIGYKLVGESDDFFWGVLDGIPITNFPDIRMRCAIHSAQNGSVMIIPREQDMVRLYIQLPQPTKGTRPNRADVTPERLLKAAQSILAPYTIEIPKVEWYTCYEIGQRLADHWVWNDRVFIAGDACHTHSPKAGQGMNISMADTFNLAWKLAHVLQKKAHPSILKTYEIERAQVAAELIQFDQKVAKSFTSFPLHYNYFIGIKYSLTDNQLDQFARLFSGKPAKDVLDETGISLQEFQSTAQKGNIFSSGTSVDYPSSLLVLKNVNQRMTSELASNLPIGPRLYSRQVVGVSDAKPYMLGDLACADGRWKVLLFAGDVSQYSGCRLRLEKLCQFLAGDAASPITKYTPKDSDLDSVINVLTILASPRVKMECEDFHEVLRPKVGKHGFQSYKKIFSDDESYHKGHGKIYENFGIDPKVGCMVVVRPDQYVSLVTEITDHTGLASFFDSFMLAVGSSPKASSALASSAIKA</sequence>
<dbReference type="SUPFAM" id="SSF52833">
    <property type="entry name" value="Thioredoxin-like"/>
    <property type="match status" value="1"/>
</dbReference>
<keyword evidence="2" id="KW-0285">Flavoprotein</keyword>
<dbReference type="Pfam" id="PF01494">
    <property type="entry name" value="FAD_binding_3"/>
    <property type="match status" value="1"/>
</dbReference>
<dbReference type="Gene3D" id="3.30.9.10">
    <property type="entry name" value="D-Amino Acid Oxidase, subunit A, domain 2"/>
    <property type="match status" value="1"/>
</dbReference>
<dbReference type="InterPro" id="IPR050641">
    <property type="entry name" value="RIFMO-like"/>
</dbReference>
<keyword evidence="3" id="KW-0274">FAD</keyword>
<evidence type="ECO:0008006" key="9">
    <source>
        <dbReference type="Google" id="ProtNLM"/>
    </source>
</evidence>
<dbReference type="VEuPathDB" id="FungiDB:VP01_69g2"/>
<dbReference type="InterPro" id="IPR012941">
    <property type="entry name" value="Phe_hydrox_C_dim_dom"/>
</dbReference>
<dbReference type="EMBL" id="LAVV01012383">
    <property type="protein sequence ID" value="KNZ46739.1"/>
    <property type="molecule type" value="Genomic_DNA"/>
</dbReference>
<proteinExistence type="inferred from homology"/>
<evidence type="ECO:0000256" key="3">
    <source>
        <dbReference type="ARBA" id="ARBA00022827"/>
    </source>
</evidence>
<evidence type="ECO:0000256" key="4">
    <source>
        <dbReference type="ARBA" id="ARBA00023002"/>
    </source>
</evidence>
<dbReference type="STRING" id="27349.A0A0L6UDT9"/>
<evidence type="ECO:0000313" key="8">
    <source>
        <dbReference type="Proteomes" id="UP000037035"/>
    </source>
</evidence>
<dbReference type="InterPro" id="IPR002938">
    <property type="entry name" value="FAD-bd"/>
</dbReference>
<gene>
    <name evidence="7" type="ORF">VP01_69g2</name>
</gene>
<dbReference type="PANTHER" id="PTHR43004">
    <property type="entry name" value="TRK SYSTEM POTASSIUM UPTAKE PROTEIN"/>
    <property type="match status" value="1"/>
</dbReference>
<name>A0A0L6UDT9_9BASI</name>
<evidence type="ECO:0000256" key="2">
    <source>
        <dbReference type="ARBA" id="ARBA00022630"/>
    </source>
</evidence>
<keyword evidence="4" id="KW-0560">Oxidoreductase</keyword>
<dbReference type="PRINTS" id="PR00420">
    <property type="entry name" value="RNGMNOXGNASE"/>
</dbReference>
<organism evidence="7 8">
    <name type="scientific">Puccinia sorghi</name>
    <dbReference type="NCBI Taxonomy" id="27349"/>
    <lineage>
        <taxon>Eukaryota</taxon>
        <taxon>Fungi</taxon>
        <taxon>Dikarya</taxon>
        <taxon>Basidiomycota</taxon>
        <taxon>Pucciniomycotina</taxon>
        <taxon>Pucciniomycetes</taxon>
        <taxon>Pucciniales</taxon>
        <taxon>Pucciniaceae</taxon>
        <taxon>Puccinia</taxon>
    </lineage>
</organism>
<dbReference type="Proteomes" id="UP000037035">
    <property type="component" value="Unassembled WGS sequence"/>
</dbReference>
<dbReference type="GO" id="GO:0071949">
    <property type="term" value="F:FAD binding"/>
    <property type="evidence" value="ECO:0007669"/>
    <property type="project" value="InterPro"/>
</dbReference>
<feature type="domain" description="Phenol hydroxylase-like C-terminal dimerisation" evidence="6">
    <location>
        <begin position="509"/>
        <end position="707"/>
    </location>
</feature>
<comment type="caution">
    <text evidence="7">The sequence shown here is derived from an EMBL/GenBank/DDBJ whole genome shotgun (WGS) entry which is preliminary data.</text>
</comment>
<dbReference type="OrthoDB" id="1716816at2759"/>
<dbReference type="Gene3D" id="3.40.30.20">
    <property type="match status" value="1"/>
</dbReference>
<dbReference type="InterPro" id="IPR038220">
    <property type="entry name" value="PHOX_C_sf"/>
</dbReference>
<dbReference type="SUPFAM" id="SSF51905">
    <property type="entry name" value="FAD/NAD(P)-binding domain"/>
    <property type="match status" value="1"/>
</dbReference>
<dbReference type="SUPFAM" id="SSF54373">
    <property type="entry name" value="FAD-linked reductases, C-terminal domain"/>
    <property type="match status" value="1"/>
</dbReference>
<dbReference type="AlphaFoldDB" id="A0A0L6UDT9"/>
<comment type="similarity">
    <text evidence="1">Belongs to the PheA/TfdB FAD monooxygenase family.</text>
</comment>
<keyword evidence="8" id="KW-1185">Reference proteome</keyword>
<dbReference type="CDD" id="cd02979">
    <property type="entry name" value="PHOX_C"/>
    <property type="match status" value="1"/>
</dbReference>